<dbReference type="OMA" id="WFKENIM"/>
<dbReference type="PANTHER" id="PTHR23011">
    <property type="entry name" value="CYCLIC NUCLEOTIDE-BINDING DOMAIN CONTAINING PROTEIN"/>
    <property type="match status" value="1"/>
</dbReference>
<evidence type="ECO:0000313" key="3">
    <source>
        <dbReference type="EnsemblMetazoa" id="CapteP213577"/>
    </source>
</evidence>
<gene>
    <name evidence="2" type="ORF">CAPTEDRAFT_213577</name>
</gene>
<dbReference type="InterPro" id="IPR018490">
    <property type="entry name" value="cNMP-bd_dom_sf"/>
</dbReference>
<dbReference type="PROSITE" id="PS50042">
    <property type="entry name" value="CNMP_BINDING_3"/>
    <property type="match status" value="1"/>
</dbReference>
<dbReference type="AlphaFoldDB" id="R7VBY9"/>
<protein>
    <recommendedName>
        <fullName evidence="1">Cyclic nucleotide-binding domain-containing protein</fullName>
    </recommendedName>
</protein>
<dbReference type="InterPro" id="IPR000595">
    <property type="entry name" value="cNMP-bd_dom"/>
</dbReference>
<dbReference type="OrthoDB" id="2021138at2759"/>
<dbReference type="InterPro" id="IPR018488">
    <property type="entry name" value="cNMP-bd_CS"/>
</dbReference>
<proteinExistence type="predicted"/>
<dbReference type="SUPFAM" id="SSF51206">
    <property type="entry name" value="cAMP-binding domain-like"/>
    <property type="match status" value="2"/>
</dbReference>
<dbReference type="InterPro" id="IPR014710">
    <property type="entry name" value="RmlC-like_jellyroll"/>
</dbReference>
<feature type="domain" description="Cyclic nucleotide-binding" evidence="1">
    <location>
        <begin position="34"/>
        <end position="166"/>
    </location>
</feature>
<reference evidence="2 4" key="2">
    <citation type="journal article" date="2013" name="Nature">
        <title>Insights into bilaterian evolution from three spiralian genomes.</title>
        <authorList>
            <person name="Simakov O."/>
            <person name="Marletaz F."/>
            <person name="Cho S.J."/>
            <person name="Edsinger-Gonzales E."/>
            <person name="Havlak P."/>
            <person name="Hellsten U."/>
            <person name="Kuo D.H."/>
            <person name="Larsson T."/>
            <person name="Lv J."/>
            <person name="Arendt D."/>
            <person name="Savage R."/>
            <person name="Osoegawa K."/>
            <person name="de Jong P."/>
            <person name="Grimwood J."/>
            <person name="Chapman J.A."/>
            <person name="Shapiro H."/>
            <person name="Aerts A."/>
            <person name="Otillar R.P."/>
            <person name="Terry A.Y."/>
            <person name="Boore J.L."/>
            <person name="Grigoriev I.V."/>
            <person name="Lindberg D.R."/>
            <person name="Seaver E.C."/>
            <person name="Weisblat D.A."/>
            <person name="Putnam N.H."/>
            <person name="Rokhsar D.S."/>
        </authorList>
    </citation>
    <scope>NUCLEOTIDE SEQUENCE</scope>
    <source>
        <strain evidence="2 4">I ESC-2004</strain>
    </source>
</reference>
<evidence type="ECO:0000313" key="2">
    <source>
        <dbReference type="EMBL" id="ELU16363.1"/>
    </source>
</evidence>
<sequence>MYENIISTILKSPEERRNHELETIIPWLKKKSPLFQSTKKDIVLDIVKNCEFRQVRRDAMITQQGKKGDCFYVLLRGTVSIYINASMADEEDESKIAQRVHHEHLIDTDGDLDRDELGNLIRRMDQGSCFGEVALISKNCIRSASVVADETVDLLVVDRILYNRCLKAAQVADIEAKTAFVKEHPYFCSWPPKVKKQLAYSLTKLRVEYDNCIVKQGRVVSGLFFLLRSANFHAYLSIGVHSTRRTICK</sequence>
<accession>R7VBY9</accession>
<dbReference type="EMBL" id="AMQN01000600">
    <property type="status" value="NOT_ANNOTATED_CDS"/>
    <property type="molecule type" value="Genomic_DNA"/>
</dbReference>
<dbReference type="STRING" id="283909.R7VBY9"/>
<dbReference type="PANTHER" id="PTHR23011:SF28">
    <property type="entry name" value="CYCLIC NUCLEOTIDE-BINDING DOMAIN CONTAINING PROTEIN"/>
    <property type="match status" value="1"/>
</dbReference>
<organism evidence="2">
    <name type="scientific">Capitella teleta</name>
    <name type="common">Polychaete worm</name>
    <dbReference type="NCBI Taxonomy" id="283909"/>
    <lineage>
        <taxon>Eukaryota</taxon>
        <taxon>Metazoa</taxon>
        <taxon>Spiralia</taxon>
        <taxon>Lophotrochozoa</taxon>
        <taxon>Annelida</taxon>
        <taxon>Polychaeta</taxon>
        <taxon>Sedentaria</taxon>
        <taxon>Scolecida</taxon>
        <taxon>Capitellidae</taxon>
        <taxon>Capitella</taxon>
    </lineage>
</organism>
<dbReference type="PROSITE" id="PS00889">
    <property type="entry name" value="CNMP_BINDING_2"/>
    <property type="match status" value="1"/>
</dbReference>
<keyword evidence="4" id="KW-1185">Reference proteome</keyword>
<evidence type="ECO:0000313" key="4">
    <source>
        <dbReference type="Proteomes" id="UP000014760"/>
    </source>
</evidence>
<dbReference type="Gene3D" id="2.60.120.10">
    <property type="entry name" value="Jelly Rolls"/>
    <property type="match status" value="2"/>
</dbReference>
<dbReference type="EnsemblMetazoa" id="CapteT213577">
    <property type="protein sequence ID" value="CapteP213577"/>
    <property type="gene ID" value="CapteG213577"/>
</dbReference>
<name>R7VBY9_CAPTE</name>
<reference evidence="3" key="3">
    <citation type="submission" date="2015-06" db="UniProtKB">
        <authorList>
            <consortium name="EnsemblMetazoa"/>
        </authorList>
    </citation>
    <scope>IDENTIFICATION</scope>
</reference>
<dbReference type="HOGENOM" id="CLU_1116646_0_0_1"/>
<dbReference type="PRINTS" id="PR00103">
    <property type="entry name" value="CAMPKINASE"/>
</dbReference>
<dbReference type="Proteomes" id="UP000014760">
    <property type="component" value="Unassembled WGS sequence"/>
</dbReference>
<reference evidence="4" key="1">
    <citation type="submission" date="2012-12" db="EMBL/GenBank/DDBJ databases">
        <authorList>
            <person name="Hellsten U."/>
            <person name="Grimwood J."/>
            <person name="Chapman J.A."/>
            <person name="Shapiro H."/>
            <person name="Aerts A."/>
            <person name="Otillar R.P."/>
            <person name="Terry A.Y."/>
            <person name="Boore J.L."/>
            <person name="Simakov O."/>
            <person name="Marletaz F."/>
            <person name="Cho S.-J."/>
            <person name="Edsinger-Gonzales E."/>
            <person name="Havlak P."/>
            <person name="Kuo D.-H."/>
            <person name="Larsson T."/>
            <person name="Lv J."/>
            <person name="Arendt D."/>
            <person name="Savage R."/>
            <person name="Osoegawa K."/>
            <person name="de Jong P."/>
            <person name="Lindberg D.R."/>
            <person name="Seaver E.C."/>
            <person name="Weisblat D.A."/>
            <person name="Putnam N.H."/>
            <person name="Grigoriev I.V."/>
            <person name="Rokhsar D.S."/>
        </authorList>
    </citation>
    <scope>NUCLEOTIDE SEQUENCE</scope>
    <source>
        <strain evidence="4">I ESC-2004</strain>
    </source>
</reference>
<dbReference type="EMBL" id="KB293180">
    <property type="protein sequence ID" value="ELU16363.1"/>
    <property type="molecule type" value="Genomic_DNA"/>
</dbReference>
<evidence type="ECO:0000259" key="1">
    <source>
        <dbReference type="PROSITE" id="PS50042"/>
    </source>
</evidence>
<dbReference type="CDD" id="cd00038">
    <property type="entry name" value="CAP_ED"/>
    <property type="match status" value="1"/>
</dbReference>